<evidence type="ECO:0000256" key="2">
    <source>
        <dbReference type="SAM" id="SignalP"/>
    </source>
</evidence>
<evidence type="ECO:0000313" key="3">
    <source>
        <dbReference type="EMBL" id="KAL0343447.1"/>
    </source>
</evidence>
<feature type="chain" id="PRO_5043980031" description="Secreted protein" evidence="2">
    <location>
        <begin position="23"/>
        <end position="109"/>
    </location>
</feature>
<protein>
    <recommendedName>
        <fullName evidence="4">Secreted protein</fullName>
    </recommendedName>
</protein>
<reference evidence="3" key="2">
    <citation type="journal article" date="2024" name="Plant">
        <title>Genomic evolution and insights into agronomic trait innovations of Sesamum species.</title>
        <authorList>
            <person name="Miao H."/>
            <person name="Wang L."/>
            <person name="Qu L."/>
            <person name="Liu H."/>
            <person name="Sun Y."/>
            <person name="Le M."/>
            <person name="Wang Q."/>
            <person name="Wei S."/>
            <person name="Zheng Y."/>
            <person name="Lin W."/>
            <person name="Duan Y."/>
            <person name="Cao H."/>
            <person name="Xiong S."/>
            <person name="Wang X."/>
            <person name="Wei L."/>
            <person name="Li C."/>
            <person name="Ma Q."/>
            <person name="Ju M."/>
            <person name="Zhao R."/>
            <person name="Li G."/>
            <person name="Mu C."/>
            <person name="Tian Q."/>
            <person name="Mei H."/>
            <person name="Zhang T."/>
            <person name="Gao T."/>
            <person name="Zhang H."/>
        </authorList>
    </citation>
    <scope>NUCLEOTIDE SEQUENCE</scope>
    <source>
        <strain evidence="3">G01</strain>
    </source>
</reference>
<feature type="compositionally biased region" description="Low complexity" evidence="1">
    <location>
        <begin position="100"/>
        <end position="109"/>
    </location>
</feature>
<feature type="signal peptide" evidence="2">
    <location>
        <begin position="1"/>
        <end position="22"/>
    </location>
</feature>
<proteinExistence type="predicted"/>
<name>A0AAW2NJ44_9LAMI</name>
<sequence>MVCCHRFAVSVLVLVISTSSSSDCSELLKDDTESKLSSSDRQGRKIRRQCGELRSVRGRRSASEGAVLAPTVKPFKSRQTRKQGAQSRTQPQVLPPPTPEATTTPTTSP</sequence>
<accession>A0AAW2NJ44</accession>
<comment type="caution">
    <text evidence="3">The sequence shown here is derived from an EMBL/GenBank/DDBJ whole genome shotgun (WGS) entry which is preliminary data.</text>
</comment>
<organism evidence="3">
    <name type="scientific">Sesamum angustifolium</name>
    <dbReference type="NCBI Taxonomy" id="2727405"/>
    <lineage>
        <taxon>Eukaryota</taxon>
        <taxon>Viridiplantae</taxon>
        <taxon>Streptophyta</taxon>
        <taxon>Embryophyta</taxon>
        <taxon>Tracheophyta</taxon>
        <taxon>Spermatophyta</taxon>
        <taxon>Magnoliopsida</taxon>
        <taxon>eudicotyledons</taxon>
        <taxon>Gunneridae</taxon>
        <taxon>Pentapetalae</taxon>
        <taxon>asterids</taxon>
        <taxon>lamiids</taxon>
        <taxon>Lamiales</taxon>
        <taxon>Pedaliaceae</taxon>
        <taxon>Sesamum</taxon>
    </lineage>
</organism>
<dbReference type="AlphaFoldDB" id="A0AAW2NJ44"/>
<evidence type="ECO:0000256" key="1">
    <source>
        <dbReference type="SAM" id="MobiDB-lite"/>
    </source>
</evidence>
<keyword evidence="2" id="KW-0732">Signal</keyword>
<reference evidence="3" key="1">
    <citation type="submission" date="2020-06" db="EMBL/GenBank/DDBJ databases">
        <authorList>
            <person name="Li T."/>
            <person name="Hu X."/>
            <person name="Zhang T."/>
            <person name="Song X."/>
            <person name="Zhang H."/>
            <person name="Dai N."/>
            <person name="Sheng W."/>
            <person name="Hou X."/>
            <person name="Wei L."/>
        </authorList>
    </citation>
    <scope>NUCLEOTIDE SEQUENCE</scope>
    <source>
        <strain evidence="3">G01</strain>
        <tissue evidence="3">Leaf</tissue>
    </source>
</reference>
<dbReference type="EMBL" id="JACGWK010000007">
    <property type="protein sequence ID" value="KAL0343447.1"/>
    <property type="molecule type" value="Genomic_DNA"/>
</dbReference>
<feature type="region of interest" description="Disordered" evidence="1">
    <location>
        <begin position="24"/>
        <end position="109"/>
    </location>
</feature>
<evidence type="ECO:0008006" key="4">
    <source>
        <dbReference type="Google" id="ProtNLM"/>
    </source>
</evidence>
<feature type="compositionally biased region" description="Polar residues" evidence="1">
    <location>
        <begin position="82"/>
        <end position="92"/>
    </location>
</feature>
<gene>
    <name evidence="3" type="ORF">Sangu_1232100</name>
</gene>